<dbReference type="Proteomes" id="UP001223646">
    <property type="component" value="Unassembled WGS sequence"/>
</dbReference>
<dbReference type="InterPro" id="IPR036259">
    <property type="entry name" value="MFS_trans_sf"/>
</dbReference>
<dbReference type="InterPro" id="IPR011701">
    <property type="entry name" value="MFS"/>
</dbReference>
<feature type="transmembrane region" description="Helical" evidence="5">
    <location>
        <begin position="379"/>
        <end position="398"/>
    </location>
</feature>
<keyword evidence="4 5" id="KW-0472">Membrane</keyword>
<evidence type="ECO:0000256" key="3">
    <source>
        <dbReference type="ARBA" id="ARBA00022989"/>
    </source>
</evidence>
<dbReference type="PROSITE" id="PS50850">
    <property type="entry name" value="MFS"/>
    <property type="match status" value="1"/>
</dbReference>
<evidence type="ECO:0000313" key="7">
    <source>
        <dbReference type="EMBL" id="MEO3716087.1"/>
    </source>
</evidence>
<keyword evidence="3 5" id="KW-1133">Transmembrane helix</keyword>
<dbReference type="GO" id="GO:0005886">
    <property type="term" value="C:plasma membrane"/>
    <property type="evidence" value="ECO:0007669"/>
    <property type="project" value="UniProtKB-SubCell"/>
</dbReference>
<feature type="transmembrane region" description="Helical" evidence="5">
    <location>
        <begin position="351"/>
        <end position="373"/>
    </location>
</feature>
<evidence type="ECO:0000256" key="5">
    <source>
        <dbReference type="SAM" id="Phobius"/>
    </source>
</evidence>
<feature type="transmembrane region" description="Helical" evidence="5">
    <location>
        <begin position="12"/>
        <end position="33"/>
    </location>
</feature>
<dbReference type="CDD" id="cd17321">
    <property type="entry name" value="MFS_MMR_MDR_like"/>
    <property type="match status" value="1"/>
</dbReference>
<dbReference type="AlphaFoldDB" id="A0AAW9SFT1"/>
<reference evidence="7" key="2">
    <citation type="submission" date="2024-05" db="EMBL/GenBank/DDBJ databases">
        <authorList>
            <person name="Wolfe A."/>
        </authorList>
    </citation>
    <scope>NUCLEOTIDE SEQUENCE</scope>
    <source>
        <strain evidence="7">UMB1064</strain>
    </source>
</reference>
<dbReference type="Gene3D" id="1.20.1250.20">
    <property type="entry name" value="MFS general substrate transporter like domains"/>
    <property type="match status" value="1"/>
</dbReference>
<comment type="subcellular location">
    <subcellularLocation>
        <location evidence="1">Cell membrane</location>
        <topology evidence="1">Multi-pass membrane protein</topology>
    </subcellularLocation>
</comment>
<feature type="transmembrane region" description="Helical" evidence="5">
    <location>
        <begin position="81"/>
        <end position="102"/>
    </location>
</feature>
<feature type="transmembrane region" description="Helical" evidence="5">
    <location>
        <begin position="169"/>
        <end position="193"/>
    </location>
</feature>
<feature type="transmembrane region" description="Helical" evidence="5">
    <location>
        <begin position="53"/>
        <end position="69"/>
    </location>
</feature>
<dbReference type="SUPFAM" id="SSF103473">
    <property type="entry name" value="MFS general substrate transporter"/>
    <property type="match status" value="2"/>
</dbReference>
<feature type="transmembrane region" description="Helical" evidence="5">
    <location>
        <begin position="139"/>
        <end position="157"/>
    </location>
</feature>
<protein>
    <submittedName>
        <fullName evidence="7">MFS transporter</fullName>
    </submittedName>
</protein>
<dbReference type="GO" id="GO:0022857">
    <property type="term" value="F:transmembrane transporter activity"/>
    <property type="evidence" value="ECO:0007669"/>
    <property type="project" value="InterPro"/>
</dbReference>
<dbReference type="RefSeq" id="WP_308314184.1">
    <property type="nucleotide sequence ID" value="NZ_JASOFM010000008.1"/>
</dbReference>
<feature type="transmembrane region" description="Helical" evidence="5">
    <location>
        <begin position="317"/>
        <end position="339"/>
    </location>
</feature>
<dbReference type="Pfam" id="PF07690">
    <property type="entry name" value="MFS_1"/>
    <property type="match status" value="1"/>
</dbReference>
<comment type="caution">
    <text evidence="7">The sequence shown here is derived from an EMBL/GenBank/DDBJ whole genome shotgun (WGS) entry which is preliminary data.</text>
</comment>
<gene>
    <name evidence="7" type="ORF">QP460_000565</name>
</gene>
<feature type="domain" description="Major facilitator superfamily (MFS) profile" evidence="6">
    <location>
        <begin position="15"/>
        <end position="474"/>
    </location>
</feature>
<sequence length="492" mass="52285">MQQNQTTPDPQRWRILSVLLTGIFMALIAVSIVNVALPSIQTGLEARDADVQWVLSGYALSFGVVLVAAGRAGDLLGRGGLYILGMVIYTLAAIAAGFAPSIEMLNVARFVMGIGAGFFNPQGVGMIQQYFNGRERAIAFGYFGTVVGVAVAIGPPLGGLLIRLGGPDLGWRLTMLVNVPVGILTIILGLIFFPRPYLRRLRNADGKPIGLLRTIRALDPVGSLLLGLTVLMVMLPFMESRGSAWVWAMLPAAAVLLAVWLKWEKHMKSTPTAPMVDLDIFRLRHFRNGAIIATLWFFGTTSIWVLVAQYYQNALGHSALVSGLIGLPAAVLSSFSANWAGHHLDKGGRRIVISGIAISITGLLLTVGVIALHSKFGVSEYWMILTLCFVGASGGLVISPNQALSLRDVPLTYAGAAGAVLQTGQRIGTSVGLAVILAVTFAVKDAFNWEVGAAAGFLTISTAFFATLLVAVADDRGDTKAVNLSRIAEPPH</sequence>
<reference evidence="7" key="1">
    <citation type="submission" date="2023-05" db="EMBL/GenBank/DDBJ databases">
        <authorList>
            <person name="Du J."/>
        </authorList>
    </citation>
    <scope>NUCLEOTIDE SEQUENCE</scope>
    <source>
        <strain evidence="7">UMB1064</strain>
    </source>
</reference>
<evidence type="ECO:0000256" key="2">
    <source>
        <dbReference type="ARBA" id="ARBA00022692"/>
    </source>
</evidence>
<feature type="transmembrane region" description="Helical" evidence="5">
    <location>
        <begin position="290"/>
        <end position="311"/>
    </location>
</feature>
<dbReference type="InterPro" id="IPR020846">
    <property type="entry name" value="MFS_dom"/>
</dbReference>
<dbReference type="PANTHER" id="PTHR42718:SF39">
    <property type="entry name" value="ACTINORHODIN TRANSPORTER-RELATED"/>
    <property type="match status" value="1"/>
</dbReference>
<proteinExistence type="predicted"/>
<evidence type="ECO:0000259" key="6">
    <source>
        <dbReference type="PROSITE" id="PS50850"/>
    </source>
</evidence>
<evidence type="ECO:0000256" key="4">
    <source>
        <dbReference type="ARBA" id="ARBA00023136"/>
    </source>
</evidence>
<feature type="transmembrane region" description="Helical" evidence="5">
    <location>
        <begin position="427"/>
        <end position="447"/>
    </location>
</feature>
<keyword evidence="2 5" id="KW-0812">Transmembrane</keyword>
<evidence type="ECO:0000313" key="8">
    <source>
        <dbReference type="Proteomes" id="UP001223646"/>
    </source>
</evidence>
<evidence type="ECO:0000256" key="1">
    <source>
        <dbReference type="ARBA" id="ARBA00004651"/>
    </source>
</evidence>
<feature type="transmembrane region" description="Helical" evidence="5">
    <location>
        <begin position="244"/>
        <end position="261"/>
    </location>
</feature>
<dbReference type="PANTHER" id="PTHR42718">
    <property type="entry name" value="MAJOR FACILITATOR SUPERFAMILY MULTIDRUG TRANSPORTER MFSC"/>
    <property type="match status" value="1"/>
</dbReference>
<feature type="transmembrane region" description="Helical" evidence="5">
    <location>
        <begin position="108"/>
        <end position="127"/>
    </location>
</feature>
<accession>A0AAW9SFT1</accession>
<dbReference type="PRINTS" id="PR01036">
    <property type="entry name" value="TCRTETB"/>
</dbReference>
<organism evidence="7 8">
    <name type="scientific">Corynebacterium amycolatum</name>
    <dbReference type="NCBI Taxonomy" id="43765"/>
    <lineage>
        <taxon>Bacteria</taxon>
        <taxon>Bacillati</taxon>
        <taxon>Actinomycetota</taxon>
        <taxon>Actinomycetes</taxon>
        <taxon>Mycobacteriales</taxon>
        <taxon>Corynebacteriaceae</taxon>
        <taxon>Corynebacterium</taxon>
    </lineage>
</organism>
<dbReference type="Gene3D" id="1.20.1720.10">
    <property type="entry name" value="Multidrug resistance protein D"/>
    <property type="match status" value="1"/>
</dbReference>
<name>A0AAW9SFT1_CORAY</name>
<feature type="transmembrane region" description="Helical" evidence="5">
    <location>
        <begin position="453"/>
        <end position="473"/>
    </location>
</feature>
<dbReference type="EMBL" id="JASOOY020000002">
    <property type="protein sequence ID" value="MEO3716087.1"/>
    <property type="molecule type" value="Genomic_DNA"/>
</dbReference>
<feature type="transmembrane region" description="Helical" evidence="5">
    <location>
        <begin position="217"/>
        <end position="238"/>
    </location>
</feature>